<dbReference type="InterPro" id="IPR049166">
    <property type="entry name" value="GH39_cat"/>
</dbReference>
<accession>A0ABR7LI44</accession>
<reference evidence="5 6" key="1">
    <citation type="submission" date="2020-06" db="EMBL/GenBank/DDBJ databases">
        <title>Actinomadura xiongansis sp. nov., isolated from soil of Baiyangdian.</title>
        <authorList>
            <person name="Zhang X."/>
        </authorList>
    </citation>
    <scope>NUCLEOTIDE SEQUENCE [LARGE SCALE GENOMIC DNA]</scope>
    <source>
        <strain evidence="5 6">HBUM206468</strain>
    </source>
</reference>
<protein>
    <submittedName>
        <fullName evidence="5">Xylan 1,4-beta-xylosidase</fullName>
    </submittedName>
</protein>
<dbReference type="InterPro" id="IPR051923">
    <property type="entry name" value="Glycosyl_Hydrolase_39"/>
</dbReference>
<comment type="caution">
    <text evidence="5">The sequence shown here is derived from an EMBL/GenBank/DDBJ whole genome shotgun (WGS) entry which is preliminary data.</text>
</comment>
<feature type="domain" description="Glycosyl hydrolases family 39 N-terminal catalytic" evidence="4">
    <location>
        <begin position="93"/>
        <end position="220"/>
    </location>
</feature>
<evidence type="ECO:0000313" key="6">
    <source>
        <dbReference type="Proteomes" id="UP000805614"/>
    </source>
</evidence>
<evidence type="ECO:0000259" key="4">
    <source>
        <dbReference type="Pfam" id="PF01229"/>
    </source>
</evidence>
<dbReference type="EMBL" id="JABVEC010000001">
    <property type="protein sequence ID" value="MBC6464441.1"/>
    <property type="molecule type" value="Genomic_DNA"/>
</dbReference>
<evidence type="ECO:0000256" key="3">
    <source>
        <dbReference type="ARBA" id="ARBA00023295"/>
    </source>
</evidence>
<dbReference type="PANTHER" id="PTHR12631">
    <property type="entry name" value="ALPHA-L-IDURONIDASE"/>
    <property type="match status" value="1"/>
</dbReference>
<keyword evidence="2" id="KW-0378">Hydrolase</keyword>
<comment type="similarity">
    <text evidence="1">Belongs to the glycosyl hydrolase 39 family.</text>
</comment>
<sequence>MVGVLVAAVLSAVSRNGSSRAEAPQAVDRPVVGRVGVDAPKSWPAWGFTHTRYSAGAGEPGATDSVRHSISRQPVVQAQAIMGWGVDNPEPARDQYNFGSLDQRMNLIRQTNGIPVITLCCAPDWMKGGPQGETDWTHLEDAPHPKYYDEFAELAAVVARRYPDVRYYAVWNEFKGFFDENRNRWDAEGYTQLYNKVYTALKAVNRHIKVGGPYVPMNGYSPEWQGPPSAVRGPWGSVDQRALNAVDYWLKHKKGADFVVVDGSTVSEDRGLRTDEFTALGKFSAVTRWLRGRGQGLPVWWAEWYVAPEHTTWPERRWDAVNTAAMMEFARSGAATALYWNPQRGSPGNCAGCLWSPGHGSTVSPSLGMLQRFAQWFPPGTKLVDVGPTPSSVRVLAQKRHMVVVNTRDEPTTATIDGKRIRLGGYKVRWVDR</sequence>
<dbReference type="PANTHER" id="PTHR12631:SF10">
    <property type="entry name" value="BETA-XYLOSIDASE-LIKE PROTEIN-RELATED"/>
    <property type="match status" value="1"/>
</dbReference>
<evidence type="ECO:0000313" key="5">
    <source>
        <dbReference type="EMBL" id="MBC6464441.1"/>
    </source>
</evidence>
<organism evidence="5 6">
    <name type="scientific">Actinomadura alba</name>
    <dbReference type="NCBI Taxonomy" id="406431"/>
    <lineage>
        <taxon>Bacteria</taxon>
        <taxon>Bacillati</taxon>
        <taxon>Actinomycetota</taxon>
        <taxon>Actinomycetes</taxon>
        <taxon>Streptosporangiales</taxon>
        <taxon>Thermomonosporaceae</taxon>
        <taxon>Actinomadura</taxon>
    </lineage>
</organism>
<proteinExistence type="inferred from homology"/>
<gene>
    <name evidence="5" type="ORF">HKK74_02865</name>
</gene>
<evidence type="ECO:0000256" key="2">
    <source>
        <dbReference type="ARBA" id="ARBA00022801"/>
    </source>
</evidence>
<keyword evidence="6" id="KW-1185">Reference proteome</keyword>
<dbReference type="Gene3D" id="3.20.20.80">
    <property type="entry name" value="Glycosidases"/>
    <property type="match status" value="1"/>
</dbReference>
<dbReference type="SUPFAM" id="SSF51445">
    <property type="entry name" value="(Trans)glycosidases"/>
    <property type="match status" value="1"/>
</dbReference>
<evidence type="ECO:0000256" key="1">
    <source>
        <dbReference type="ARBA" id="ARBA00008875"/>
    </source>
</evidence>
<dbReference type="Pfam" id="PF01229">
    <property type="entry name" value="Glyco_hydro_39"/>
    <property type="match status" value="1"/>
</dbReference>
<keyword evidence="3" id="KW-0326">Glycosidase</keyword>
<name>A0ABR7LI44_9ACTN</name>
<dbReference type="Proteomes" id="UP000805614">
    <property type="component" value="Unassembled WGS sequence"/>
</dbReference>
<dbReference type="InterPro" id="IPR017853">
    <property type="entry name" value="GH"/>
</dbReference>